<organism evidence="7 8">
    <name type="scientific">Leptotrombidium deliense</name>
    <dbReference type="NCBI Taxonomy" id="299467"/>
    <lineage>
        <taxon>Eukaryota</taxon>
        <taxon>Metazoa</taxon>
        <taxon>Ecdysozoa</taxon>
        <taxon>Arthropoda</taxon>
        <taxon>Chelicerata</taxon>
        <taxon>Arachnida</taxon>
        <taxon>Acari</taxon>
        <taxon>Acariformes</taxon>
        <taxon>Trombidiformes</taxon>
        <taxon>Prostigmata</taxon>
        <taxon>Anystina</taxon>
        <taxon>Parasitengona</taxon>
        <taxon>Trombiculoidea</taxon>
        <taxon>Trombiculidae</taxon>
        <taxon>Leptotrombidium</taxon>
    </lineage>
</organism>
<dbReference type="InterPro" id="IPR042185">
    <property type="entry name" value="Serpin_sf_2"/>
</dbReference>
<dbReference type="EMBL" id="NCKV01012615">
    <property type="protein sequence ID" value="RWS21357.1"/>
    <property type="molecule type" value="Genomic_DNA"/>
</dbReference>
<dbReference type="InterPro" id="IPR036186">
    <property type="entry name" value="Serpin_sf"/>
</dbReference>
<sequence length="385" mass="43850">MSDTFIIKSNPKRIAQNHNLKMSRSTIEFGLVSLNSMIQANFSNPLIPSFIGLSGQLALISKINRTTRMEMLEQCGINPSLVNIPDVVKRINLTDINSCYNAVNLVVVANNFNVKDEFWMYSQTYKYINITKGNFGSTKDQERIRGLLKKGTNSEIDDEIDSFVKLNKRQQVVLISASSFNEKFAVQFDVNKTKNGTFYNDGHNATFVPMMRQKGEYKHYSDDKVSALDIPLETGNHVLFMLPHQNVTIRNLIANATSAYIENVLKNLQAKNISIKLPRFKSSIQKQFKDFNYSPKLDKDFIRLSNVTTGGPVVWSDMYMLSSIEVNEHGAKQHELNVSALELPHFYIHRPTLNQTLLCNLPYCIKIARHVVITEADVFLKIGWE</sequence>
<gene>
    <name evidence="7" type="ORF">B4U80_11877</name>
</gene>
<keyword evidence="3" id="KW-0722">Serine protease inhibitor</keyword>
<reference evidence="7 8" key="1">
    <citation type="journal article" date="2018" name="Gigascience">
        <title>Genomes of trombidid mites reveal novel predicted allergens and laterally-transferred genes associated with secondary metabolism.</title>
        <authorList>
            <person name="Dong X."/>
            <person name="Chaisiri K."/>
            <person name="Xia D."/>
            <person name="Armstrong S.D."/>
            <person name="Fang Y."/>
            <person name="Donnelly M.J."/>
            <person name="Kadowaki T."/>
            <person name="McGarry J.W."/>
            <person name="Darby A.C."/>
            <person name="Makepeace B.L."/>
        </authorList>
    </citation>
    <scope>NUCLEOTIDE SEQUENCE [LARGE SCALE GENOMIC DNA]</scope>
    <source>
        <strain evidence="7">UoL-UT</strain>
    </source>
</reference>
<evidence type="ECO:0000313" key="7">
    <source>
        <dbReference type="EMBL" id="RWS21357.1"/>
    </source>
</evidence>
<dbReference type="Proteomes" id="UP000288716">
    <property type="component" value="Unassembled WGS sequence"/>
</dbReference>
<dbReference type="OrthoDB" id="671595at2759"/>
<feature type="non-terminal residue" evidence="7">
    <location>
        <position position="385"/>
    </location>
</feature>
<comment type="similarity">
    <text evidence="1 5">Belongs to the serpin family.</text>
</comment>
<dbReference type="InterPro" id="IPR000215">
    <property type="entry name" value="Serpin_fam"/>
</dbReference>
<evidence type="ECO:0000313" key="8">
    <source>
        <dbReference type="Proteomes" id="UP000288716"/>
    </source>
</evidence>
<proteinExistence type="inferred from homology"/>
<dbReference type="VEuPathDB" id="VectorBase:LDEU010683"/>
<evidence type="ECO:0000256" key="5">
    <source>
        <dbReference type="RuleBase" id="RU000411"/>
    </source>
</evidence>
<dbReference type="Pfam" id="PF00079">
    <property type="entry name" value="Serpin"/>
    <property type="match status" value="1"/>
</dbReference>
<dbReference type="PANTHER" id="PTHR11461:SF211">
    <property type="entry name" value="GH10112P-RELATED"/>
    <property type="match status" value="1"/>
</dbReference>
<dbReference type="SUPFAM" id="SSF56574">
    <property type="entry name" value="Serpins"/>
    <property type="match status" value="1"/>
</dbReference>
<dbReference type="Gene3D" id="2.30.39.10">
    <property type="entry name" value="Alpha-1-antitrypsin, domain 1"/>
    <property type="match status" value="1"/>
</dbReference>
<dbReference type="SMART" id="SM00093">
    <property type="entry name" value="SERPIN"/>
    <property type="match status" value="1"/>
</dbReference>
<accession>A0A443S1D1</accession>
<evidence type="ECO:0000256" key="2">
    <source>
        <dbReference type="ARBA" id="ARBA00022690"/>
    </source>
</evidence>
<comment type="caution">
    <text evidence="7">The sequence shown here is derived from an EMBL/GenBank/DDBJ whole genome shotgun (WGS) entry which is preliminary data.</text>
</comment>
<name>A0A443S1D1_9ACAR</name>
<dbReference type="GO" id="GO:0004867">
    <property type="term" value="F:serine-type endopeptidase inhibitor activity"/>
    <property type="evidence" value="ECO:0007669"/>
    <property type="project" value="UniProtKB-KW"/>
</dbReference>
<feature type="domain" description="Serpin" evidence="6">
    <location>
        <begin position="31"/>
        <end position="362"/>
    </location>
</feature>
<dbReference type="AlphaFoldDB" id="A0A443S1D1"/>
<evidence type="ECO:0000256" key="4">
    <source>
        <dbReference type="ARBA" id="ARBA00023180"/>
    </source>
</evidence>
<dbReference type="PANTHER" id="PTHR11461">
    <property type="entry name" value="SERINE PROTEASE INHIBITOR, SERPIN"/>
    <property type="match status" value="1"/>
</dbReference>
<keyword evidence="8" id="KW-1185">Reference proteome</keyword>
<dbReference type="Gene3D" id="3.30.497.10">
    <property type="entry name" value="Antithrombin, subunit I, domain 2"/>
    <property type="match status" value="1"/>
</dbReference>
<evidence type="ECO:0000259" key="6">
    <source>
        <dbReference type="SMART" id="SM00093"/>
    </source>
</evidence>
<evidence type="ECO:0000256" key="3">
    <source>
        <dbReference type="ARBA" id="ARBA00022900"/>
    </source>
</evidence>
<dbReference type="InterPro" id="IPR023796">
    <property type="entry name" value="Serpin_dom"/>
</dbReference>
<protein>
    <submittedName>
        <fullName evidence="7">Proteinase inhibitor I4 serpin-like protein</fullName>
    </submittedName>
</protein>
<evidence type="ECO:0000256" key="1">
    <source>
        <dbReference type="ARBA" id="ARBA00009500"/>
    </source>
</evidence>
<keyword evidence="4" id="KW-0325">Glycoprotein</keyword>
<keyword evidence="2" id="KW-0646">Protease inhibitor</keyword>
<dbReference type="GO" id="GO:0005615">
    <property type="term" value="C:extracellular space"/>
    <property type="evidence" value="ECO:0007669"/>
    <property type="project" value="InterPro"/>
</dbReference>
<dbReference type="InterPro" id="IPR042178">
    <property type="entry name" value="Serpin_sf_1"/>
</dbReference>